<sequence length="71" mass="7958">MSGCSKRCKHGIVKFAQTIFKLITGTLNKVCDVHLIGVSADCCMLVCCQWVPLRKQLVCCVKKLILDCVWK</sequence>
<reference evidence="1 2" key="1">
    <citation type="journal article" date="2012" name="Genome Biol.">
        <title>Sequencing three crocodilian genomes to illuminate the evolution of archosaurs and amniotes.</title>
        <authorList>
            <person name="St John J.A."/>
            <person name="Braun E.L."/>
            <person name="Isberg S.R."/>
            <person name="Miles L.G."/>
            <person name="Chong A.Y."/>
            <person name="Gongora J."/>
            <person name="Dalzell P."/>
            <person name="Moran C."/>
            <person name="Bed'hom B."/>
            <person name="Abzhanov A."/>
            <person name="Burgess S.C."/>
            <person name="Cooksey A.M."/>
            <person name="Castoe T.A."/>
            <person name="Crawford N.G."/>
            <person name="Densmore L.D."/>
            <person name="Drew J.C."/>
            <person name="Edwards S.V."/>
            <person name="Faircloth B.C."/>
            <person name="Fujita M.K."/>
            <person name="Greenwold M.J."/>
            <person name="Hoffmann F.G."/>
            <person name="Howard J.M."/>
            <person name="Iguchi T."/>
            <person name="Janes D.E."/>
            <person name="Khan S.Y."/>
            <person name="Kohno S."/>
            <person name="de Koning A.J."/>
            <person name="Lance S.L."/>
            <person name="McCarthy F.M."/>
            <person name="McCormack J.E."/>
            <person name="Merchant M.E."/>
            <person name="Peterson D.G."/>
            <person name="Pollock D.D."/>
            <person name="Pourmand N."/>
            <person name="Raney B.J."/>
            <person name="Roessler K.A."/>
            <person name="Sanford J.R."/>
            <person name="Sawyer R.H."/>
            <person name="Schmidt C.J."/>
            <person name="Triplett E.W."/>
            <person name="Tuberville T.D."/>
            <person name="Venegas-Anaya M."/>
            <person name="Howard J.T."/>
            <person name="Jarvis E.D."/>
            <person name="Guillette L.J.Jr."/>
            <person name="Glenn T.C."/>
            <person name="Green R.E."/>
            <person name="Ray D.A."/>
        </authorList>
    </citation>
    <scope>NUCLEOTIDE SEQUENCE [LARGE SCALE GENOMIC DNA]</scope>
    <source>
        <strain evidence="1">KSC_2009_1</strain>
    </source>
</reference>
<organism evidence="1 2">
    <name type="scientific">Alligator mississippiensis</name>
    <name type="common">American alligator</name>
    <dbReference type="NCBI Taxonomy" id="8496"/>
    <lineage>
        <taxon>Eukaryota</taxon>
        <taxon>Metazoa</taxon>
        <taxon>Chordata</taxon>
        <taxon>Craniata</taxon>
        <taxon>Vertebrata</taxon>
        <taxon>Euteleostomi</taxon>
        <taxon>Archelosauria</taxon>
        <taxon>Archosauria</taxon>
        <taxon>Crocodylia</taxon>
        <taxon>Alligatoridae</taxon>
        <taxon>Alligatorinae</taxon>
        <taxon>Alligator</taxon>
    </lineage>
</organism>
<dbReference type="EMBL" id="AKHW03002337">
    <property type="protein sequence ID" value="KYO39247.1"/>
    <property type="molecule type" value="Genomic_DNA"/>
</dbReference>
<name>A0A151NQX5_ALLMI</name>
<gene>
    <name evidence="1" type="ORF">Y1Q_0004875</name>
</gene>
<keyword evidence="2" id="KW-1185">Reference proteome</keyword>
<proteinExistence type="predicted"/>
<accession>A0A151NQX5</accession>
<dbReference type="Proteomes" id="UP000050525">
    <property type="component" value="Unassembled WGS sequence"/>
</dbReference>
<dbReference type="AlphaFoldDB" id="A0A151NQX5"/>
<protein>
    <submittedName>
        <fullName evidence="1">Uncharacterized protein</fullName>
    </submittedName>
</protein>
<comment type="caution">
    <text evidence="1">The sequence shown here is derived from an EMBL/GenBank/DDBJ whole genome shotgun (WGS) entry which is preliminary data.</text>
</comment>
<evidence type="ECO:0000313" key="2">
    <source>
        <dbReference type="Proteomes" id="UP000050525"/>
    </source>
</evidence>
<evidence type="ECO:0000313" key="1">
    <source>
        <dbReference type="EMBL" id="KYO39247.1"/>
    </source>
</evidence>